<dbReference type="PANTHER" id="PTHR47990">
    <property type="entry name" value="2-OXOGLUTARATE (2OG) AND FE(II)-DEPENDENT OXYGENASE SUPERFAMILY PROTEIN-RELATED"/>
    <property type="match status" value="1"/>
</dbReference>
<comment type="similarity">
    <text evidence="1 2">Belongs to the iron/ascorbate-dependent oxidoreductase family.</text>
</comment>
<reference evidence="4 5" key="1">
    <citation type="submission" date="2019-04" db="EMBL/GenBank/DDBJ databases">
        <title>Friends and foes A comparative genomics study of 23 Aspergillus species from section Flavi.</title>
        <authorList>
            <consortium name="DOE Joint Genome Institute"/>
            <person name="Kjaerbolling I."/>
            <person name="Vesth T."/>
            <person name="Frisvad J.C."/>
            <person name="Nybo J.L."/>
            <person name="Theobald S."/>
            <person name="Kildgaard S."/>
            <person name="Isbrandt T."/>
            <person name="Kuo A."/>
            <person name="Sato A."/>
            <person name="Lyhne E.K."/>
            <person name="Kogle M.E."/>
            <person name="Wiebenga A."/>
            <person name="Kun R.S."/>
            <person name="Lubbers R.J."/>
            <person name="Makela M.R."/>
            <person name="Barry K."/>
            <person name="Chovatia M."/>
            <person name="Clum A."/>
            <person name="Daum C."/>
            <person name="Haridas S."/>
            <person name="He G."/>
            <person name="LaButti K."/>
            <person name="Lipzen A."/>
            <person name="Mondo S."/>
            <person name="Riley R."/>
            <person name="Salamov A."/>
            <person name="Simmons B.A."/>
            <person name="Magnuson J.K."/>
            <person name="Henrissat B."/>
            <person name="Mortensen U.H."/>
            <person name="Larsen T.O."/>
            <person name="Devries R.P."/>
            <person name="Grigoriev I.V."/>
            <person name="Machida M."/>
            <person name="Baker S.E."/>
            <person name="Andersen M.R."/>
        </authorList>
    </citation>
    <scope>NUCLEOTIDE SEQUENCE [LARGE SCALE GENOMIC DNA]</scope>
    <source>
        <strain evidence="4 5">CBS 117625</strain>
    </source>
</reference>
<dbReference type="Pfam" id="PF03171">
    <property type="entry name" value="2OG-FeII_Oxy"/>
    <property type="match status" value="1"/>
</dbReference>
<evidence type="ECO:0000259" key="3">
    <source>
        <dbReference type="PROSITE" id="PS51471"/>
    </source>
</evidence>
<dbReference type="PROSITE" id="PS51471">
    <property type="entry name" value="FE2OG_OXY"/>
    <property type="match status" value="1"/>
</dbReference>
<dbReference type="EMBL" id="ML743596">
    <property type="protein sequence ID" value="KAE8135179.1"/>
    <property type="molecule type" value="Genomic_DNA"/>
</dbReference>
<dbReference type="OrthoDB" id="288590at2759"/>
<gene>
    <name evidence="4" type="ORF">BDV38DRAFT_253090</name>
</gene>
<name>A0A5N6SMS8_ASPPS</name>
<dbReference type="Gene3D" id="2.60.120.330">
    <property type="entry name" value="B-lactam Antibiotic, Isopenicillin N Synthase, Chain"/>
    <property type="match status" value="1"/>
</dbReference>
<dbReference type="Pfam" id="PF14226">
    <property type="entry name" value="DIOX_N"/>
    <property type="match status" value="1"/>
</dbReference>
<dbReference type="InterPro" id="IPR050231">
    <property type="entry name" value="Iron_ascorbate_oxido_reductase"/>
</dbReference>
<sequence>MSSVPSSLETHNNLSIAPLPTIDYARLEAKDADETQRLLEACKIYGFFYLNLKNIGTILHDWQQVLRIMEKYFSQDLMTKMKDDRRSDTYGYEPCGTSAGAVHGTLDFYETLKIARSVMYEKTASLPKAAKDNIELFDRFIRACDTITTTILARLSDVFDLSSGSRFEDKHRPEGKSRSTLSLFRYPKQETQDNKVGHNKHTDIGTLTVLFSEQWGLQVLSPETLAWNFVAPKQDHAVINVGDSLRFLSGNVLKSCVHRVTPANVSGRQEEHRYSIAYFLRAEDVVQYRDSKGRVISARDWHDEKYDVFRLSHDESNSDRILTGGMEKGEQFIVS</sequence>
<organism evidence="4 5">
    <name type="scientific">Aspergillus pseudotamarii</name>
    <dbReference type="NCBI Taxonomy" id="132259"/>
    <lineage>
        <taxon>Eukaryota</taxon>
        <taxon>Fungi</taxon>
        <taxon>Dikarya</taxon>
        <taxon>Ascomycota</taxon>
        <taxon>Pezizomycotina</taxon>
        <taxon>Eurotiomycetes</taxon>
        <taxon>Eurotiomycetidae</taxon>
        <taxon>Eurotiales</taxon>
        <taxon>Aspergillaceae</taxon>
        <taxon>Aspergillus</taxon>
        <taxon>Aspergillus subgen. Circumdati</taxon>
    </lineage>
</organism>
<protein>
    <recommendedName>
        <fullName evidence="3">Fe2OG dioxygenase domain-containing protein</fullName>
    </recommendedName>
</protein>
<dbReference type="GO" id="GO:0044283">
    <property type="term" value="P:small molecule biosynthetic process"/>
    <property type="evidence" value="ECO:0007669"/>
    <property type="project" value="UniProtKB-ARBA"/>
</dbReference>
<dbReference type="Proteomes" id="UP000325672">
    <property type="component" value="Unassembled WGS sequence"/>
</dbReference>
<feature type="domain" description="Fe2OG dioxygenase" evidence="3">
    <location>
        <begin position="176"/>
        <end position="282"/>
    </location>
</feature>
<dbReference type="RefSeq" id="XP_031911242.1">
    <property type="nucleotide sequence ID" value="XM_032055212.1"/>
</dbReference>
<dbReference type="InterPro" id="IPR026992">
    <property type="entry name" value="DIOX_N"/>
</dbReference>
<dbReference type="InterPro" id="IPR005123">
    <property type="entry name" value="Oxoglu/Fe-dep_dioxygenase_dom"/>
</dbReference>
<evidence type="ECO:0000313" key="4">
    <source>
        <dbReference type="EMBL" id="KAE8135179.1"/>
    </source>
</evidence>
<dbReference type="AlphaFoldDB" id="A0A5N6SMS8"/>
<keyword evidence="2" id="KW-0408">Iron</keyword>
<evidence type="ECO:0000313" key="5">
    <source>
        <dbReference type="Proteomes" id="UP000325672"/>
    </source>
</evidence>
<dbReference type="InterPro" id="IPR027443">
    <property type="entry name" value="IPNS-like_sf"/>
</dbReference>
<dbReference type="InterPro" id="IPR044861">
    <property type="entry name" value="IPNS-like_FE2OG_OXY"/>
</dbReference>
<dbReference type="SUPFAM" id="SSF51197">
    <property type="entry name" value="Clavaminate synthase-like"/>
    <property type="match status" value="1"/>
</dbReference>
<evidence type="ECO:0000256" key="1">
    <source>
        <dbReference type="ARBA" id="ARBA00008056"/>
    </source>
</evidence>
<accession>A0A5N6SMS8</accession>
<keyword evidence="2" id="KW-0479">Metal-binding</keyword>
<proteinExistence type="inferred from homology"/>
<dbReference type="GeneID" id="43639422"/>
<dbReference type="GO" id="GO:0046872">
    <property type="term" value="F:metal ion binding"/>
    <property type="evidence" value="ECO:0007669"/>
    <property type="project" value="UniProtKB-KW"/>
</dbReference>
<evidence type="ECO:0000256" key="2">
    <source>
        <dbReference type="RuleBase" id="RU003682"/>
    </source>
</evidence>
<dbReference type="GO" id="GO:0016491">
    <property type="term" value="F:oxidoreductase activity"/>
    <property type="evidence" value="ECO:0007669"/>
    <property type="project" value="UniProtKB-KW"/>
</dbReference>
<keyword evidence="2" id="KW-0560">Oxidoreductase</keyword>
<keyword evidence="5" id="KW-1185">Reference proteome</keyword>